<dbReference type="AlphaFoldDB" id="A0AAW1RCE1"/>
<keyword evidence="4 5" id="KW-0472">Membrane</keyword>
<evidence type="ECO:0000256" key="1">
    <source>
        <dbReference type="ARBA" id="ARBA00004141"/>
    </source>
</evidence>
<keyword evidence="3 5" id="KW-1133">Transmembrane helix</keyword>
<name>A0AAW1RCE1_9CHLO</name>
<keyword evidence="8" id="KW-1185">Reference proteome</keyword>
<evidence type="ECO:0000256" key="2">
    <source>
        <dbReference type="ARBA" id="ARBA00022692"/>
    </source>
</evidence>
<protein>
    <recommendedName>
        <fullName evidence="6">Sugar phosphate transporter domain-containing protein</fullName>
    </recommendedName>
</protein>
<sequence length="411" mass="43679">MEVSTPRLRGSQDNEHYVPIVRTFKFQDKLADSGSVPSTPAFFSQRSMPLPGFGSLHSCGSVDVEEFRSAQQFSSPSSPGAQHAAEGAEAKQGGAAWLLAALPGLAYCSASIGMVLFNKVALSSHGFSHPTVLLLFQFAMCVVLVLGLRLARLGEVEPLTWRLARAWLPVNLLYVGMTWTSFAALARLSVPTVTVLKNLTNLVVICGDRVFYGKTHSWGMWGSLMLIALSALAGGAFDLQFDAAGYAWQLLNCIFAAAYSLVCRGVMDSVAAARERGRSRDTDNGGSLPGDQGRLSELSMVYLNNLLSLPLGVMLAAATGELQGVAADPALRRPAFAAAALASALLAFCISFTALWFLSTTSATVYSLVGSLNKIPLALTSILLFRLPVDARSMTSIMIGLAAGVLFTQTL</sequence>
<evidence type="ECO:0000313" key="8">
    <source>
        <dbReference type="Proteomes" id="UP001445335"/>
    </source>
</evidence>
<keyword evidence="2 5" id="KW-0812">Transmembrane</keyword>
<reference evidence="7 8" key="1">
    <citation type="journal article" date="2024" name="Nat. Commun.">
        <title>Phylogenomics reveals the evolutionary origins of lichenization in chlorophyte algae.</title>
        <authorList>
            <person name="Puginier C."/>
            <person name="Libourel C."/>
            <person name="Otte J."/>
            <person name="Skaloud P."/>
            <person name="Haon M."/>
            <person name="Grisel S."/>
            <person name="Petersen M."/>
            <person name="Berrin J.G."/>
            <person name="Delaux P.M."/>
            <person name="Dal Grande F."/>
            <person name="Keller J."/>
        </authorList>
    </citation>
    <scope>NUCLEOTIDE SEQUENCE [LARGE SCALE GENOMIC DNA]</scope>
    <source>
        <strain evidence="7 8">SAG 245.80</strain>
    </source>
</reference>
<comment type="caution">
    <text evidence="7">The sequence shown here is derived from an EMBL/GenBank/DDBJ whole genome shotgun (WGS) entry which is preliminary data.</text>
</comment>
<organism evidence="7 8">
    <name type="scientific">Elliptochloris bilobata</name>
    <dbReference type="NCBI Taxonomy" id="381761"/>
    <lineage>
        <taxon>Eukaryota</taxon>
        <taxon>Viridiplantae</taxon>
        <taxon>Chlorophyta</taxon>
        <taxon>core chlorophytes</taxon>
        <taxon>Trebouxiophyceae</taxon>
        <taxon>Trebouxiophyceae incertae sedis</taxon>
        <taxon>Elliptochloris clade</taxon>
        <taxon>Elliptochloris</taxon>
    </lineage>
</organism>
<feature type="transmembrane region" description="Helical" evidence="5">
    <location>
        <begin position="334"/>
        <end position="358"/>
    </location>
</feature>
<feature type="domain" description="Sugar phosphate transporter" evidence="6">
    <location>
        <begin position="110"/>
        <end position="404"/>
    </location>
</feature>
<feature type="transmembrane region" description="Helical" evidence="5">
    <location>
        <begin position="129"/>
        <end position="151"/>
    </location>
</feature>
<feature type="transmembrane region" description="Helical" evidence="5">
    <location>
        <begin position="218"/>
        <end position="239"/>
    </location>
</feature>
<gene>
    <name evidence="7" type="ORF">WJX81_006272</name>
</gene>
<dbReference type="EMBL" id="JALJOU010000047">
    <property type="protein sequence ID" value="KAK9831369.1"/>
    <property type="molecule type" value="Genomic_DNA"/>
</dbReference>
<feature type="transmembrane region" description="Helical" evidence="5">
    <location>
        <begin position="364"/>
        <end position="385"/>
    </location>
</feature>
<feature type="transmembrane region" description="Helical" evidence="5">
    <location>
        <begin position="172"/>
        <end position="190"/>
    </location>
</feature>
<evidence type="ECO:0000256" key="3">
    <source>
        <dbReference type="ARBA" id="ARBA00022989"/>
    </source>
</evidence>
<dbReference type="InterPro" id="IPR050186">
    <property type="entry name" value="TPT_transporter"/>
</dbReference>
<dbReference type="InterPro" id="IPR004853">
    <property type="entry name" value="Sugar_P_trans_dom"/>
</dbReference>
<evidence type="ECO:0000256" key="5">
    <source>
        <dbReference type="SAM" id="Phobius"/>
    </source>
</evidence>
<accession>A0AAW1RCE1</accession>
<comment type="subcellular location">
    <subcellularLocation>
        <location evidence="1">Membrane</location>
        <topology evidence="1">Multi-pass membrane protein</topology>
    </subcellularLocation>
</comment>
<evidence type="ECO:0000259" key="6">
    <source>
        <dbReference type="Pfam" id="PF03151"/>
    </source>
</evidence>
<evidence type="ECO:0000256" key="4">
    <source>
        <dbReference type="ARBA" id="ARBA00023136"/>
    </source>
</evidence>
<dbReference type="PANTHER" id="PTHR11132">
    <property type="entry name" value="SOLUTE CARRIER FAMILY 35"/>
    <property type="match status" value="1"/>
</dbReference>
<dbReference type="GO" id="GO:0016020">
    <property type="term" value="C:membrane"/>
    <property type="evidence" value="ECO:0007669"/>
    <property type="project" value="UniProtKB-SubCell"/>
</dbReference>
<evidence type="ECO:0000313" key="7">
    <source>
        <dbReference type="EMBL" id="KAK9831369.1"/>
    </source>
</evidence>
<proteinExistence type="predicted"/>
<feature type="transmembrane region" description="Helical" evidence="5">
    <location>
        <begin position="96"/>
        <end position="117"/>
    </location>
</feature>
<dbReference type="Proteomes" id="UP001445335">
    <property type="component" value="Unassembled WGS sequence"/>
</dbReference>
<dbReference type="Pfam" id="PF03151">
    <property type="entry name" value="TPT"/>
    <property type="match status" value="1"/>
</dbReference>